<keyword evidence="1" id="KW-0472">Membrane</keyword>
<feature type="transmembrane region" description="Helical" evidence="1">
    <location>
        <begin position="210"/>
        <end position="229"/>
    </location>
</feature>
<sequence>MTLANNNKQRIALFLALLFHISGAIGMLFTPYRQWFIDNTPLNLVLMAALLVYTQDGKNTSFWLFAVLCFITGITVEIIGVNTGYLFGDYAYGNVMGMKVYNVPLLIGITWFTTIFCAGIIMHSISIWVMQKMAGAPQPSKAVQFFSFVTDAALLATLFDWVMEPVAIELQFWQWVPAGEIPLFNYICWLAISAGLLTVFRLMKFRKDNLFAVHLLIIQLLFFLVLQTFL</sequence>
<feature type="transmembrane region" description="Helical" evidence="1">
    <location>
        <begin position="62"/>
        <end position="85"/>
    </location>
</feature>
<dbReference type="RefSeq" id="WP_196989688.1">
    <property type="nucleotide sequence ID" value="NZ_JADWYR010000001.1"/>
</dbReference>
<protein>
    <submittedName>
        <fullName evidence="2">Carotenoid biosynthesis protein</fullName>
    </submittedName>
</protein>
<proteinExistence type="predicted"/>
<keyword evidence="3" id="KW-1185">Reference proteome</keyword>
<feature type="transmembrane region" description="Helical" evidence="1">
    <location>
        <begin position="183"/>
        <end position="203"/>
    </location>
</feature>
<keyword evidence="1" id="KW-1133">Transmembrane helix</keyword>
<dbReference type="AlphaFoldDB" id="A0A931E220"/>
<keyword evidence="1" id="KW-0812">Transmembrane</keyword>
<reference evidence="2" key="1">
    <citation type="submission" date="2020-11" db="EMBL/GenBank/DDBJ databases">
        <title>Bacterial whole genome sequence for Panacibacter sp. DH6.</title>
        <authorList>
            <person name="Le V."/>
            <person name="Ko S."/>
            <person name="Ahn C.-Y."/>
            <person name="Oh H.-M."/>
        </authorList>
    </citation>
    <scope>NUCLEOTIDE SEQUENCE</scope>
    <source>
        <strain evidence="2">DH6</strain>
    </source>
</reference>
<dbReference type="Proteomes" id="UP000628448">
    <property type="component" value="Unassembled WGS sequence"/>
</dbReference>
<evidence type="ECO:0000313" key="3">
    <source>
        <dbReference type="Proteomes" id="UP000628448"/>
    </source>
</evidence>
<gene>
    <name evidence="2" type="ORF">I5907_05345</name>
</gene>
<dbReference type="InterPro" id="IPR007354">
    <property type="entry name" value="CruF-like"/>
</dbReference>
<feature type="transmembrane region" description="Helical" evidence="1">
    <location>
        <begin position="12"/>
        <end position="29"/>
    </location>
</feature>
<dbReference type="EMBL" id="JADWYR010000001">
    <property type="protein sequence ID" value="MBG9375648.1"/>
    <property type="molecule type" value="Genomic_DNA"/>
</dbReference>
<feature type="transmembrane region" description="Helical" evidence="1">
    <location>
        <begin position="142"/>
        <end position="163"/>
    </location>
</feature>
<dbReference type="PANTHER" id="PTHR39419:SF1">
    <property type="entry name" value="SLL0814 PROTEIN"/>
    <property type="match status" value="1"/>
</dbReference>
<accession>A0A931E220</accession>
<evidence type="ECO:0000256" key="1">
    <source>
        <dbReference type="SAM" id="Phobius"/>
    </source>
</evidence>
<organism evidence="2 3">
    <name type="scientific">Panacibacter microcysteis</name>
    <dbReference type="NCBI Taxonomy" id="2793269"/>
    <lineage>
        <taxon>Bacteria</taxon>
        <taxon>Pseudomonadati</taxon>
        <taxon>Bacteroidota</taxon>
        <taxon>Chitinophagia</taxon>
        <taxon>Chitinophagales</taxon>
        <taxon>Chitinophagaceae</taxon>
        <taxon>Panacibacter</taxon>
    </lineage>
</organism>
<comment type="caution">
    <text evidence="2">The sequence shown here is derived from an EMBL/GenBank/DDBJ whole genome shotgun (WGS) entry which is preliminary data.</text>
</comment>
<feature type="transmembrane region" description="Helical" evidence="1">
    <location>
        <begin position="105"/>
        <end position="130"/>
    </location>
</feature>
<feature type="transmembrane region" description="Helical" evidence="1">
    <location>
        <begin position="35"/>
        <end position="53"/>
    </location>
</feature>
<dbReference type="PANTHER" id="PTHR39419">
    <property type="entry name" value="SLL0814 PROTEIN"/>
    <property type="match status" value="1"/>
</dbReference>
<evidence type="ECO:0000313" key="2">
    <source>
        <dbReference type="EMBL" id="MBG9375648.1"/>
    </source>
</evidence>
<dbReference type="Pfam" id="PF04240">
    <property type="entry name" value="Caroten_synth"/>
    <property type="match status" value="1"/>
</dbReference>
<name>A0A931E220_9BACT</name>